<feature type="compositionally biased region" description="Polar residues" evidence="2">
    <location>
        <begin position="820"/>
        <end position="836"/>
    </location>
</feature>
<evidence type="ECO:0008006" key="5">
    <source>
        <dbReference type="Google" id="ProtNLM"/>
    </source>
</evidence>
<feature type="compositionally biased region" description="Basic and acidic residues" evidence="2">
    <location>
        <begin position="626"/>
        <end position="638"/>
    </location>
</feature>
<dbReference type="STRING" id="77044.A0A1W2TWT7"/>
<dbReference type="PANTHER" id="PTHR38700:SF1">
    <property type="entry name" value="PH DOMAIN-CONTAINING PROTEIN"/>
    <property type="match status" value="1"/>
</dbReference>
<feature type="compositionally biased region" description="Polar residues" evidence="2">
    <location>
        <begin position="71"/>
        <end position="86"/>
    </location>
</feature>
<dbReference type="InterPro" id="IPR029071">
    <property type="entry name" value="Ubiquitin-like_domsf"/>
</dbReference>
<protein>
    <recommendedName>
        <fullName evidence="5">PH domain-containing protein</fullName>
    </recommendedName>
</protein>
<evidence type="ECO:0000256" key="2">
    <source>
        <dbReference type="SAM" id="MobiDB-lite"/>
    </source>
</evidence>
<keyword evidence="4" id="KW-1185">Reference proteome</keyword>
<feature type="region of interest" description="Disordered" evidence="2">
    <location>
        <begin position="223"/>
        <end position="279"/>
    </location>
</feature>
<feature type="compositionally biased region" description="Basic and acidic residues" evidence="2">
    <location>
        <begin position="875"/>
        <end position="906"/>
    </location>
</feature>
<dbReference type="EMBL" id="DF977556">
    <property type="protein sequence ID" value="GAP93150.2"/>
    <property type="molecule type" value="Genomic_DNA"/>
</dbReference>
<keyword evidence="1" id="KW-0175">Coiled coil</keyword>
<proteinExistence type="predicted"/>
<feature type="compositionally biased region" description="Low complexity" evidence="2">
    <location>
        <begin position="27"/>
        <end position="37"/>
    </location>
</feature>
<feature type="compositionally biased region" description="Polar residues" evidence="2">
    <location>
        <begin position="718"/>
        <end position="759"/>
    </location>
</feature>
<feature type="compositionally biased region" description="Polar residues" evidence="2">
    <location>
        <begin position="517"/>
        <end position="532"/>
    </location>
</feature>
<dbReference type="Gene3D" id="3.10.20.90">
    <property type="entry name" value="Phosphatidylinositol 3-kinase Catalytic Subunit, Chain A, domain 1"/>
    <property type="match status" value="1"/>
</dbReference>
<sequence>MSEEDEQASRPSRYRSLRRPPPVSMPATSSSRRATSSGHEPDQRNGAAAANSISRSMSRYRRRAASVAGETDTNTAQTLKSDINNTPPVPAIPLVMKTANTPTVVAGQTEPTVRSSARRPSGHAEARQRTTSQTADTRDKRQNMANNSNHTQSAMAGQKAQHGSQERRDVSWEAERDRLLEEQKRKDLQRLEEELENSRRVKAQLHKIRSPVVEKFVLLAKGGKSSKEGTAPLAASARSSIQRSGPEQPVKAEKKAPPTHIEPGGRGIVPQKDAPTSAINAGDRNVKVRCQHQSLLLTITPDTTAVDIIRQSARKVLSNQGISPEKCVVVEQYAVLGLERRLRRYERIRDVMNSWDGDTQNQLAVISRDPNDNNEELDVSAVESSDVVPVCQLQLYHSNRPGKWNKRWITLLESGQIVSAKKSDAKTTDKDTASLCHLSDYDIYTLTESQLRRHIKPPKRFCFAIKSQHKTTLFLNTENYVQYFSTDDPQVAREFRQKTHAWRSRYLVDQRPEVRTKQSPQSSSAENPNNVTFVNGHRLQAPVDETPYEIGQFEPLLDMTRFEKRLSQFGQDVLPPEPEPPVVKETTDRNIGRHMSLRKKPDHKPSQPPPREVGNGFTGGLLGEGYDNRKQELAELEKKKKRPQDLAFTEGPSLLNSQRDQEATMEQPVSPSWFPSALEHTAKQHSSPPVTGARTTSLVDGGSGRHFSLSAATRRPTGLTSSVARPPTQHSSQHPYSYGQPNPAGSQAPSLSHSDQQRGAQGPLVDLTPQFREPPQWSKEGKGHGVKPPEGIGHLVNFISTGNGASGLAEPPSRGMIHRPTTSGAASVGRTRSMSAASVAHGRPWLSEAPPVPSLPSRLAREGSSSGRKPPTEPAVRDDRREVLRQRDRERERERQREREYREREAAYNAVPGRAGTLKVVT</sequence>
<evidence type="ECO:0000313" key="3">
    <source>
        <dbReference type="EMBL" id="GAP93150.2"/>
    </source>
</evidence>
<gene>
    <name evidence="3" type="ORF">SAMD00023353_11100120</name>
</gene>
<evidence type="ECO:0000313" key="4">
    <source>
        <dbReference type="Proteomes" id="UP000054516"/>
    </source>
</evidence>
<organism evidence="3">
    <name type="scientific">Rosellinia necatrix</name>
    <name type="common">White root-rot fungus</name>
    <dbReference type="NCBI Taxonomy" id="77044"/>
    <lineage>
        <taxon>Eukaryota</taxon>
        <taxon>Fungi</taxon>
        <taxon>Dikarya</taxon>
        <taxon>Ascomycota</taxon>
        <taxon>Pezizomycotina</taxon>
        <taxon>Sordariomycetes</taxon>
        <taxon>Xylariomycetidae</taxon>
        <taxon>Xylariales</taxon>
        <taxon>Xylariaceae</taxon>
        <taxon>Rosellinia</taxon>
    </lineage>
</organism>
<feature type="compositionally biased region" description="Polar residues" evidence="2">
    <location>
        <begin position="684"/>
        <end position="698"/>
    </location>
</feature>
<dbReference type="PANTHER" id="PTHR38700">
    <property type="entry name" value="YALI0E22418P"/>
    <property type="match status" value="1"/>
</dbReference>
<feature type="region of interest" description="Disordered" evidence="2">
    <location>
        <begin position="570"/>
        <end position="922"/>
    </location>
</feature>
<feature type="compositionally biased region" description="Polar residues" evidence="2">
    <location>
        <begin position="143"/>
        <end position="155"/>
    </location>
</feature>
<accession>A0A1W2TWT7</accession>
<dbReference type="OrthoDB" id="43122at2759"/>
<feature type="compositionally biased region" description="Basic and acidic residues" evidence="2">
    <location>
        <begin position="164"/>
        <end position="174"/>
    </location>
</feature>
<feature type="coiled-coil region" evidence="1">
    <location>
        <begin position="174"/>
        <end position="208"/>
    </location>
</feature>
<evidence type="ECO:0000256" key="1">
    <source>
        <dbReference type="SAM" id="Coils"/>
    </source>
</evidence>
<dbReference type="Proteomes" id="UP000054516">
    <property type="component" value="Unassembled WGS sequence"/>
</dbReference>
<dbReference type="SUPFAM" id="SSF54236">
    <property type="entry name" value="Ubiquitin-like"/>
    <property type="match status" value="1"/>
</dbReference>
<dbReference type="AlphaFoldDB" id="A0A1W2TWT7"/>
<feature type="region of interest" description="Disordered" evidence="2">
    <location>
        <begin position="511"/>
        <end position="532"/>
    </location>
</feature>
<dbReference type="OMA" id="YHSNRPG"/>
<name>A0A1W2TWT7_ROSNE</name>
<dbReference type="InterPro" id="IPR011993">
    <property type="entry name" value="PH-like_dom_sf"/>
</dbReference>
<reference evidence="3" key="1">
    <citation type="submission" date="2016-03" db="EMBL/GenBank/DDBJ databases">
        <title>Draft genome sequence of Rosellinia necatrix.</title>
        <authorList>
            <person name="Kanematsu S."/>
        </authorList>
    </citation>
    <scope>NUCLEOTIDE SEQUENCE [LARGE SCALE GENOMIC DNA]</scope>
    <source>
        <strain evidence="3">W97</strain>
    </source>
</reference>
<dbReference type="Gene3D" id="2.30.29.30">
    <property type="entry name" value="Pleckstrin-homology domain (PH domain)/Phosphotyrosine-binding domain (PTB)"/>
    <property type="match status" value="1"/>
</dbReference>
<feature type="region of interest" description="Disordered" evidence="2">
    <location>
        <begin position="1"/>
        <end position="174"/>
    </location>
</feature>